<comment type="caution">
    <text evidence="2">The sequence shown here is derived from an EMBL/GenBank/DDBJ whole genome shotgun (WGS) entry which is preliminary data.</text>
</comment>
<reference evidence="2 3" key="1">
    <citation type="submission" date="2015-08" db="EMBL/GenBank/DDBJ databases">
        <title>Next Generation Sequencing and Analysis of the Genome of Puccinia sorghi L Schw, the Causal Agent of Maize Common Rust.</title>
        <authorList>
            <person name="Rochi L."/>
            <person name="Burguener G."/>
            <person name="Darino M."/>
            <person name="Turjanski A."/>
            <person name="Kreff E."/>
            <person name="Dieguez M.J."/>
            <person name="Sacco F."/>
        </authorList>
    </citation>
    <scope>NUCLEOTIDE SEQUENCE [LARGE SCALE GENOMIC DNA]</scope>
    <source>
        <strain evidence="2 3">RO10H11247</strain>
    </source>
</reference>
<dbReference type="AlphaFoldDB" id="A0A0L6UMP0"/>
<evidence type="ECO:0000313" key="2">
    <source>
        <dbReference type="EMBL" id="KNZ49789.1"/>
    </source>
</evidence>
<dbReference type="Proteomes" id="UP000037035">
    <property type="component" value="Unassembled WGS sequence"/>
</dbReference>
<dbReference type="VEuPathDB" id="FungiDB:VP01_478g7"/>
<feature type="compositionally biased region" description="Polar residues" evidence="1">
    <location>
        <begin position="64"/>
        <end position="73"/>
    </location>
</feature>
<feature type="region of interest" description="Disordered" evidence="1">
    <location>
        <begin position="50"/>
        <end position="83"/>
    </location>
</feature>
<name>A0A0L6UMP0_9BASI</name>
<sequence>MQWDVTKELAHMNKNLKQAKDRNGLIPKLDKQKDYIEAYLSGVSTIGATKSAEVKKEDSKAVENESTGKITQLQRRDQQIIQK</sequence>
<feature type="compositionally biased region" description="Basic and acidic residues" evidence="1">
    <location>
        <begin position="74"/>
        <end position="83"/>
    </location>
</feature>
<proteinExistence type="predicted"/>
<organism evidence="2 3">
    <name type="scientific">Puccinia sorghi</name>
    <dbReference type="NCBI Taxonomy" id="27349"/>
    <lineage>
        <taxon>Eukaryota</taxon>
        <taxon>Fungi</taxon>
        <taxon>Dikarya</taxon>
        <taxon>Basidiomycota</taxon>
        <taxon>Pucciniomycotina</taxon>
        <taxon>Pucciniomycetes</taxon>
        <taxon>Pucciniales</taxon>
        <taxon>Pucciniaceae</taxon>
        <taxon>Puccinia</taxon>
    </lineage>
</organism>
<accession>A0A0L6UMP0</accession>
<evidence type="ECO:0000256" key="1">
    <source>
        <dbReference type="SAM" id="MobiDB-lite"/>
    </source>
</evidence>
<keyword evidence="3" id="KW-1185">Reference proteome</keyword>
<protein>
    <submittedName>
        <fullName evidence="2">Uncharacterized protein</fullName>
    </submittedName>
</protein>
<feature type="compositionally biased region" description="Basic and acidic residues" evidence="1">
    <location>
        <begin position="52"/>
        <end position="63"/>
    </location>
</feature>
<evidence type="ECO:0000313" key="3">
    <source>
        <dbReference type="Proteomes" id="UP000037035"/>
    </source>
</evidence>
<dbReference type="EMBL" id="LAVV01009931">
    <property type="protein sequence ID" value="KNZ49789.1"/>
    <property type="molecule type" value="Genomic_DNA"/>
</dbReference>
<gene>
    <name evidence="2" type="ORF">VP01_478g7</name>
</gene>